<evidence type="ECO:0000256" key="4">
    <source>
        <dbReference type="ARBA" id="ARBA00022989"/>
    </source>
</evidence>
<feature type="transmembrane region" description="Helical" evidence="7">
    <location>
        <begin position="86"/>
        <end position="108"/>
    </location>
</feature>
<proteinExistence type="inferred from homology"/>
<evidence type="ECO:0000256" key="5">
    <source>
        <dbReference type="ARBA" id="ARBA00023136"/>
    </source>
</evidence>
<dbReference type="EMBL" id="VLKF01000001">
    <property type="protein sequence ID" value="TWH71741.1"/>
    <property type="molecule type" value="Genomic_DNA"/>
</dbReference>
<feature type="transmembrane region" description="Helical" evidence="7">
    <location>
        <begin position="7"/>
        <end position="27"/>
    </location>
</feature>
<gene>
    <name evidence="9" type="ORF">JD78_00239</name>
</gene>
<reference evidence="9 10" key="1">
    <citation type="submission" date="2019-07" db="EMBL/GenBank/DDBJ databases">
        <title>R&amp;d 2014.</title>
        <authorList>
            <person name="Klenk H.-P."/>
        </authorList>
    </citation>
    <scope>NUCLEOTIDE SEQUENCE [LARGE SCALE GENOMIC DNA]</scope>
    <source>
        <strain evidence="9 10">DSM 45764</strain>
    </source>
</reference>
<protein>
    <submittedName>
        <fullName evidence="9">O-acetylserine/cysteine efflux transporter</fullName>
    </submittedName>
</protein>
<keyword evidence="5 7" id="KW-0472">Membrane</keyword>
<evidence type="ECO:0000256" key="2">
    <source>
        <dbReference type="ARBA" id="ARBA00007362"/>
    </source>
</evidence>
<feature type="transmembrane region" description="Helical" evidence="7">
    <location>
        <begin position="117"/>
        <end position="135"/>
    </location>
</feature>
<feature type="domain" description="EamA" evidence="8">
    <location>
        <begin position="7"/>
        <end position="131"/>
    </location>
</feature>
<feature type="region of interest" description="Disordered" evidence="6">
    <location>
        <begin position="332"/>
        <end position="360"/>
    </location>
</feature>
<evidence type="ECO:0000256" key="1">
    <source>
        <dbReference type="ARBA" id="ARBA00004141"/>
    </source>
</evidence>
<dbReference type="InterPro" id="IPR000620">
    <property type="entry name" value="EamA_dom"/>
</dbReference>
<comment type="caution">
    <text evidence="9">The sequence shown here is derived from an EMBL/GenBank/DDBJ whole genome shotgun (WGS) entry which is preliminary data.</text>
</comment>
<dbReference type="Gene3D" id="1.10.3730.20">
    <property type="match status" value="1"/>
</dbReference>
<feature type="transmembrane region" description="Helical" evidence="7">
    <location>
        <begin position="212"/>
        <end position="233"/>
    </location>
</feature>
<feature type="transmembrane region" description="Helical" evidence="7">
    <location>
        <begin position="58"/>
        <end position="80"/>
    </location>
</feature>
<dbReference type="Proteomes" id="UP000321490">
    <property type="component" value="Unassembled WGS sequence"/>
</dbReference>
<evidence type="ECO:0000313" key="10">
    <source>
        <dbReference type="Proteomes" id="UP000321490"/>
    </source>
</evidence>
<organism evidence="9 10">
    <name type="scientific">Modestobacter roseus</name>
    <dbReference type="NCBI Taxonomy" id="1181884"/>
    <lineage>
        <taxon>Bacteria</taxon>
        <taxon>Bacillati</taxon>
        <taxon>Actinomycetota</taxon>
        <taxon>Actinomycetes</taxon>
        <taxon>Geodermatophilales</taxon>
        <taxon>Geodermatophilaceae</taxon>
        <taxon>Modestobacter</taxon>
    </lineage>
</organism>
<dbReference type="InterPro" id="IPR050638">
    <property type="entry name" value="AA-Vitamin_Transporters"/>
</dbReference>
<evidence type="ECO:0000256" key="6">
    <source>
        <dbReference type="SAM" id="MobiDB-lite"/>
    </source>
</evidence>
<dbReference type="PANTHER" id="PTHR32322">
    <property type="entry name" value="INNER MEMBRANE TRANSPORTER"/>
    <property type="match status" value="1"/>
</dbReference>
<evidence type="ECO:0000259" key="8">
    <source>
        <dbReference type="Pfam" id="PF00892"/>
    </source>
</evidence>
<evidence type="ECO:0000313" key="9">
    <source>
        <dbReference type="EMBL" id="TWH71741.1"/>
    </source>
</evidence>
<evidence type="ECO:0000256" key="3">
    <source>
        <dbReference type="ARBA" id="ARBA00022692"/>
    </source>
</evidence>
<accession>A0A562IL47</accession>
<dbReference type="Pfam" id="PF00892">
    <property type="entry name" value="EamA"/>
    <property type="match status" value="2"/>
</dbReference>
<dbReference type="InterPro" id="IPR037185">
    <property type="entry name" value="EmrE-like"/>
</dbReference>
<comment type="subcellular location">
    <subcellularLocation>
        <location evidence="1">Membrane</location>
        <topology evidence="1">Multi-pass membrane protein</topology>
    </subcellularLocation>
</comment>
<feature type="domain" description="EamA" evidence="8">
    <location>
        <begin position="145"/>
        <end position="287"/>
    </location>
</feature>
<keyword evidence="4 7" id="KW-1133">Transmembrane helix</keyword>
<dbReference type="GO" id="GO:0016020">
    <property type="term" value="C:membrane"/>
    <property type="evidence" value="ECO:0007669"/>
    <property type="project" value="UniProtKB-SubCell"/>
</dbReference>
<feature type="transmembrane region" description="Helical" evidence="7">
    <location>
        <begin position="33"/>
        <end position="51"/>
    </location>
</feature>
<keyword evidence="3 7" id="KW-0812">Transmembrane</keyword>
<dbReference type="AlphaFoldDB" id="A0A562IL47"/>
<feature type="compositionally biased region" description="Low complexity" evidence="6">
    <location>
        <begin position="339"/>
        <end position="354"/>
    </location>
</feature>
<feature type="transmembrane region" description="Helical" evidence="7">
    <location>
        <begin position="141"/>
        <end position="162"/>
    </location>
</feature>
<feature type="transmembrane region" description="Helical" evidence="7">
    <location>
        <begin position="245"/>
        <end position="264"/>
    </location>
</feature>
<keyword evidence="10" id="KW-1185">Reference proteome</keyword>
<name>A0A562IL47_9ACTN</name>
<sequence length="360" mass="37393">MPLRDRLLACLVAVLWGVNFTAIHLSLEQFPPFALVALRFAVLAVPTLLFVPRPDVPLRWLIGYGTGFGVLQFLFLYLAMDTGMPTGLASLVLQSSAPFTVLLAGLLLHERLTARQLTGIGIAVAGLAGIALYRAEVGGAALLLPVLLTLCGGLGWALGNLCTRQARAAEPLKLTLWMSVVPPLPMLGVSLVTEGPAAIARSFTTLGTTQGLLALAGLLYTVVLATLLGSGIWTALMARHPSSTVAPFSMLVPVVGIAVSWLALGDATSAVELGCGAVVVAGVLLATTGRVRAQGPTGAQGQIEATMIAETASVEPADTRLAGWKSTPVRWWPSRPGVTTSSSRNASTCSSTPSRPNTTV</sequence>
<dbReference type="PANTHER" id="PTHR32322:SF9">
    <property type="entry name" value="AMINO-ACID METABOLITE EFFLUX PUMP-RELATED"/>
    <property type="match status" value="1"/>
</dbReference>
<dbReference type="SUPFAM" id="SSF103481">
    <property type="entry name" value="Multidrug resistance efflux transporter EmrE"/>
    <property type="match status" value="2"/>
</dbReference>
<evidence type="ECO:0000256" key="7">
    <source>
        <dbReference type="SAM" id="Phobius"/>
    </source>
</evidence>
<comment type="similarity">
    <text evidence="2">Belongs to the EamA transporter family.</text>
</comment>